<accession>A0A386ZKS6</accession>
<evidence type="ECO:0000313" key="3">
    <source>
        <dbReference type="Proteomes" id="UP000267164"/>
    </source>
</evidence>
<proteinExistence type="predicted"/>
<evidence type="ECO:0000259" key="1">
    <source>
        <dbReference type="PROSITE" id="PS51725"/>
    </source>
</evidence>
<dbReference type="InterPro" id="IPR050744">
    <property type="entry name" value="AI-2_Isomerase_LsrG"/>
</dbReference>
<dbReference type="Pfam" id="PF03992">
    <property type="entry name" value="ABM"/>
    <property type="match status" value="1"/>
</dbReference>
<dbReference type="PANTHER" id="PTHR33336:SF15">
    <property type="entry name" value="ABM DOMAIN-CONTAINING PROTEIN"/>
    <property type="match status" value="1"/>
</dbReference>
<dbReference type="KEGG" id="nyu:D7D52_35010"/>
<dbReference type="PANTHER" id="PTHR33336">
    <property type="entry name" value="QUINOL MONOOXYGENASE YGIN-RELATED"/>
    <property type="match status" value="1"/>
</dbReference>
<dbReference type="InterPro" id="IPR011008">
    <property type="entry name" value="Dimeric_a/b-barrel"/>
</dbReference>
<dbReference type="PROSITE" id="PS51725">
    <property type="entry name" value="ABM"/>
    <property type="match status" value="1"/>
</dbReference>
<organism evidence="2 3">
    <name type="scientific">Nocardia yunnanensis</name>
    <dbReference type="NCBI Taxonomy" id="2382165"/>
    <lineage>
        <taxon>Bacteria</taxon>
        <taxon>Bacillati</taxon>
        <taxon>Actinomycetota</taxon>
        <taxon>Actinomycetes</taxon>
        <taxon>Mycobacteriales</taxon>
        <taxon>Nocardiaceae</taxon>
        <taxon>Nocardia</taxon>
    </lineage>
</organism>
<dbReference type="SUPFAM" id="SSF54909">
    <property type="entry name" value="Dimeric alpha+beta barrel"/>
    <property type="match status" value="1"/>
</dbReference>
<dbReference type="InterPro" id="IPR007138">
    <property type="entry name" value="ABM_dom"/>
</dbReference>
<feature type="domain" description="ABM" evidence="1">
    <location>
        <begin position="3"/>
        <end position="93"/>
    </location>
</feature>
<sequence length="95" mass="10506">MTLHVVAELRAATGQEDRLRTALEAMIEPSLAEPGCLSYQPFTNPNSPAHMVVVEEWQDADALENHFVTEHFKHVAGVLDGILAEPMTIKRLVAE</sequence>
<gene>
    <name evidence="2" type="ORF">D7D52_35010</name>
</gene>
<evidence type="ECO:0000313" key="2">
    <source>
        <dbReference type="EMBL" id="AYF78181.1"/>
    </source>
</evidence>
<dbReference type="Gene3D" id="3.30.70.100">
    <property type="match status" value="1"/>
</dbReference>
<protein>
    <submittedName>
        <fullName evidence="2">Antibiotic biosynthesis monooxygenase</fullName>
    </submittedName>
</protein>
<dbReference type="GO" id="GO:0004497">
    <property type="term" value="F:monooxygenase activity"/>
    <property type="evidence" value="ECO:0007669"/>
    <property type="project" value="UniProtKB-KW"/>
</dbReference>
<keyword evidence="2" id="KW-0503">Monooxygenase</keyword>
<keyword evidence="2" id="KW-0560">Oxidoreductase</keyword>
<dbReference type="OrthoDB" id="5244470at2"/>
<name>A0A386ZKS6_9NOCA</name>
<dbReference type="EMBL" id="CP032568">
    <property type="protein sequence ID" value="AYF78181.1"/>
    <property type="molecule type" value="Genomic_DNA"/>
</dbReference>
<dbReference type="AlphaFoldDB" id="A0A386ZKS6"/>
<dbReference type="RefSeq" id="WP_120743264.1">
    <property type="nucleotide sequence ID" value="NZ_CP032568.1"/>
</dbReference>
<dbReference type="Proteomes" id="UP000267164">
    <property type="component" value="Chromosome"/>
</dbReference>
<keyword evidence="3" id="KW-1185">Reference proteome</keyword>
<reference evidence="2 3" key="1">
    <citation type="submission" date="2018-09" db="EMBL/GenBank/DDBJ databases">
        <title>Nocardia yunnanensis sp. nov., an actinomycete isolated from a soil sample.</title>
        <authorList>
            <person name="Zhang J."/>
        </authorList>
    </citation>
    <scope>NUCLEOTIDE SEQUENCE [LARGE SCALE GENOMIC DNA]</scope>
    <source>
        <strain evidence="2 3">CFHS0054</strain>
    </source>
</reference>